<evidence type="ECO:0000259" key="2">
    <source>
        <dbReference type="SMART" id="SM01017"/>
    </source>
</evidence>
<feature type="region of interest" description="Disordered" evidence="1">
    <location>
        <begin position="108"/>
        <end position="133"/>
    </location>
</feature>
<accession>A0A9P3PHG2</accession>
<feature type="compositionally biased region" description="Basic and acidic residues" evidence="1">
    <location>
        <begin position="922"/>
        <end position="940"/>
    </location>
</feature>
<dbReference type="GO" id="GO:0070086">
    <property type="term" value="P:ubiquitin-dependent endocytosis"/>
    <property type="evidence" value="ECO:0007669"/>
    <property type="project" value="TreeGrafter"/>
</dbReference>
<reference evidence="3" key="1">
    <citation type="submission" date="2022-07" db="EMBL/GenBank/DDBJ databases">
        <title>The genome of Lyophyllum shimeji provides insight into the initial evolution of ectomycorrhizal fungal genome.</title>
        <authorList>
            <person name="Kobayashi Y."/>
            <person name="Shibata T."/>
            <person name="Hirakawa H."/>
            <person name="Shigenobu S."/>
            <person name="Nishiyama T."/>
            <person name="Yamada A."/>
            <person name="Hasebe M."/>
            <person name="Kawaguchi M."/>
        </authorList>
    </citation>
    <scope>NUCLEOTIDE SEQUENCE</scope>
    <source>
        <strain evidence="3">AT787</strain>
    </source>
</reference>
<dbReference type="InterPro" id="IPR014752">
    <property type="entry name" value="Arrestin-like_C"/>
</dbReference>
<feature type="region of interest" description="Disordered" evidence="1">
    <location>
        <begin position="775"/>
        <end position="839"/>
    </location>
</feature>
<dbReference type="InterPro" id="IPR014756">
    <property type="entry name" value="Ig_E-set"/>
</dbReference>
<feature type="compositionally biased region" description="Basic and acidic residues" evidence="1">
    <location>
        <begin position="964"/>
        <end position="977"/>
    </location>
</feature>
<keyword evidence="4" id="KW-1185">Reference proteome</keyword>
<comment type="caution">
    <text evidence="3">The sequence shown here is derived from an EMBL/GenBank/DDBJ whole genome shotgun (WGS) entry which is preliminary data.</text>
</comment>
<dbReference type="InterPro" id="IPR011022">
    <property type="entry name" value="Arrestin_C-like"/>
</dbReference>
<feature type="domain" description="Arrestin C-terminal-like" evidence="2">
    <location>
        <begin position="320"/>
        <end position="481"/>
    </location>
</feature>
<dbReference type="EMBL" id="BRPK01000003">
    <property type="protein sequence ID" value="GLB35886.1"/>
    <property type="molecule type" value="Genomic_DNA"/>
</dbReference>
<dbReference type="Gene3D" id="2.60.40.640">
    <property type="match status" value="1"/>
</dbReference>
<sequence length="983" mass="107248">MSASNGTGAGLGLDFLSATRRSGTDTRICEKSTPATSRHGHPDARADESMVIMHSESSSLRLGDIPLHGVVAIHQPALSRHGTLLSTNATPERNAAELRSILGSSRARLKPGAATLPPQGRSSGAEATPLEQAKSRARVEVDIDLDSKTCVQGGYLQGHVTVRVRECTNKEMPVLISGGKIRVIGFESISNNVDRFPFYQCSSPLSTVTATSEGLYESEHDEEGFARAIEGEHRLPFSMYLPISPDYGVPKGSVQFLSGVTVRYVAMVSIKVKDPTSNSRSIAHFYRDCEIWPRLNPSVILAPAARPLQATTRKGLFMGGSGKVDLTPSIHRFHWIAGQECFVKVIILNGSKKTINSLTLALIRSTVVFKPDRRLDALSDADYMDPDACQTSTTEKAVAESVLEVGQRATRGHASAKGWWSGVAPGEHREFSHSILLPPDALSVTRSRLLEIDYFIRVTVSAGALWTADIQASIPIRIVNFLSLDPPPSYPLPESRSLSQSMQRQLVLAHTVRGPPYKPPQFDHGLGVAGTFGSNDTTSRALETLAEADEEMLLSPGHSFLRAGSEDESLAPENAYEGIDEFKDLSPPDSGHGETYINPNEELEDLTMYEDDADEIFPHILHEDPEYANAPRFADLYHASFQDGLCQLGGPRAEEHEAQQTATFPTEYQAPLREAGPSELLLQKNPSGREYQPLLRPNARPPIHWSRPGRPQGPSSFAQRVQIKLEAATASGNPRHSSGDVSFAYRETSAAVMHGQVSSVPSTEQTVLPREVNGMPRCMQDPASHHSADFSGHLQYRNPDPARTVVYPPNRASSEDGADCHTASHFSPTSRSETSLPYRKSTSSAFSNIEASRVEGGSRLLPTPPFIENTTHISAFTALATARLDETLHFVPIQPVNDDRPGLCRASQVLQHPTFEDSTQTDDERVHEAVSSVDTRRDVGARPSILALKERTDSSSTTGSSSSVKERIRELEERQRLLELNGP</sequence>
<gene>
    <name evidence="3" type="ORF">LshimejAT787_0301740</name>
</gene>
<dbReference type="SMART" id="SM01017">
    <property type="entry name" value="Arrestin_C"/>
    <property type="match status" value="1"/>
</dbReference>
<feature type="compositionally biased region" description="Polar residues" evidence="1">
    <location>
        <begin position="824"/>
        <end position="839"/>
    </location>
</feature>
<evidence type="ECO:0000313" key="4">
    <source>
        <dbReference type="Proteomes" id="UP001063166"/>
    </source>
</evidence>
<feature type="region of interest" description="Disordered" evidence="1">
    <location>
        <begin position="22"/>
        <end position="44"/>
    </location>
</feature>
<dbReference type="PANTHER" id="PTHR11188">
    <property type="entry name" value="ARRESTIN DOMAIN CONTAINING PROTEIN"/>
    <property type="match status" value="1"/>
</dbReference>
<evidence type="ECO:0000256" key="1">
    <source>
        <dbReference type="SAM" id="MobiDB-lite"/>
    </source>
</evidence>
<dbReference type="Pfam" id="PF02752">
    <property type="entry name" value="Arrestin_C"/>
    <property type="match status" value="1"/>
</dbReference>
<dbReference type="Proteomes" id="UP001063166">
    <property type="component" value="Unassembled WGS sequence"/>
</dbReference>
<organism evidence="3 4">
    <name type="scientific">Lyophyllum shimeji</name>
    <name type="common">Hon-shimeji</name>
    <name type="synonym">Tricholoma shimeji</name>
    <dbReference type="NCBI Taxonomy" id="47721"/>
    <lineage>
        <taxon>Eukaryota</taxon>
        <taxon>Fungi</taxon>
        <taxon>Dikarya</taxon>
        <taxon>Basidiomycota</taxon>
        <taxon>Agaricomycotina</taxon>
        <taxon>Agaricomycetes</taxon>
        <taxon>Agaricomycetidae</taxon>
        <taxon>Agaricales</taxon>
        <taxon>Tricholomatineae</taxon>
        <taxon>Lyophyllaceae</taxon>
        <taxon>Lyophyllum</taxon>
    </lineage>
</organism>
<dbReference type="GO" id="GO:0005886">
    <property type="term" value="C:plasma membrane"/>
    <property type="evidence" value="ECO:0007669"/>
    <property type="project" value="TreeGrafter"/>
</dbReference>
<feature type="region of interest" description="Disordered" evidence="1">
    <location>
        <begin position="914"/>
        <end position="983"/>
    </location>
</feature>
<feature type="region of interest" description="Disordered" evidence="1">
    <location>
        <begin position="696"/>
        <end position="717"/>
    </location>
</feature>
<evidence type="ECO:0000313" key="3">
    <source>
        <dbReference type="EMBL" id="GLB35886.1"/>
    </source>
</evidence>
<dbReference type="OrthoDB" id="298939at2759"/>
<protein>
    <submittedName>
        <fullName evidence="3">Arrestin (Or S-antigen), C-terminal domain</fullName>
    </submittedName>
</protein>
<dbReference type="AlphaFoldDB" id="A0A9P3PHG2"/>
<dbReference type="InterPro" id="IPR050357">
    <property type="entry name" value="Arrestin_domain-protein"/>
</dbReference>
<dbReference type="PANTHER" id="PTHR11188:SF17">
    <property type="entry name" value="FI21816P1"/>
    <property type="match status" value="1"/>
</dbReference>
<feature type="compositionally biased region" description="Low complexity" evidence="1">
    <location>
        <begin position="954"/>
        <end position="963"/>
    </location>
</feature>
<dbReference type="SUPFAM" id="SSF81296">
    <property type="entry name" value="E set domains"/>
    <property type="match status" value="1"/>
</dbReference>
<name>A0A9P3PHG2_LYOSH</name>
<dbReference type="GO" id="GO:0031625">
    <property type="term" value="F:ubiquitin protein ligase binding"/>
    <property type="evidence" value="ECO:0007669"/>
    <property type="project" value="TreeGrafter"/>
</dbReference>
<dbReference type="GO" id="GO:0005829">
    <property type="term" value="C:cytosol"/>
    <property type="evidence" value="ECO:0007669"/>
    <property type="project" value="TreeGrafter"/>
</dbReference>
<proteinExistence type="predicted"/>
<dbReference type="GO" id="GO:0030674">
    <property type="term" value="F:protein-macromolecule adaptor activity"/>
    <property type="evidence" value="ECO:0007669"/>
    <property type="project" value="TreeGrafter"/>
</dbReference>